<evidence type="ECO:0008006" key="3">
    <source>
        <dbReference type="Google" id="ProtNLM"/>
    </source>
</evidence>
<comment type="caution">
    <text evidence="1">The sequence shown here is derived from an EMBL/GenBank/DDBJ whole genome shotgun (WGS) entry which is preliminary data.</text>
</comment>
<organism evidence="1 2">
    <name type="scientific">Novosphingobium sediminicola</name>
    <dbReference type="NCBI Taxonomy" id="563162"/>
    <lineage>
        <taxon>Bacteria</taxon>
        <taxon>Pseudomonadati</taxon>
        <taxon>Pseudomonadota</taxon>
        <taxon>Alphaproteobacteria</taxon>
        <taxon>Sphingomonadales</taxon>
        <taxon>Sphingomonadaceae</taxon>
        <taxon>Novosphingobium</taxon>
    </lineage>
</organism>
<reference evidence="1 2" key="1">
    <citation type="submission" date="2020-08" db="EMBL/GenBank/DDBJ databases">
        <title>Genomic Encyclopedia of Type Strains, Phase IV (KMG-IV): sequencing the most valuable type-strain genomes for metagenomic binning, comparative biology and taxonomic classification.</title>
        <authorList>
            <person name="Goeker M."/>
        </authorList>
    </citation>
    <scope>NUCLEOTIDE SEQUENCE [LARGE SCALE GENOMIC DNA]</scope>
    <source>
        <strain evidence="1 2">DSM 27057</strain>
    </source>
</reference>
<dbReference type="Proteomes" id="UP000548867">
    <property type="component" value="Unassembled WGS sequence"/>
</dbReference>
<keyword evidence="2" id="KW-1185">Reference proteome</keyword>
<sequence length="180" mass="20016">MSLATFTRWPVIAGATDDAARALIGTADGWALRSMIEVEEACLYCPPEIGALTQAPAGAAHYELDLVSDTGPADRPWGVIMLVAFDVPKEMTAEVERWYDEEHIALLMRAPGWLRARRYRVRSHTDGPRWTSMAFHELADISVMDSPERALARSTPWRAELEKSAWFQGAGRGVFRPLGC</sequence>
<accession>A0A7W6CIH9</accession>
<gene>
    <name evidence="1" type="ORF">GGR38_002231</name>
</gene>
<evidence type="ECO:0000313" key="2">
    <source>
        <dbReference type="Proteomes" id="UP000548867"/>
    </source>
</evidence>
<protein>
    <recommendedName>
        <fullName evidence="3">EthD domain-containing protein</fullName>
    </recommendedName>
</protein>
<dbReference type="AlphaFoldDB" id="A0A7W6CIH9"/>
<evidence type="ECO:0000313" key="1">
    <source>
        <dbReference type="EMBL" id="MBB3955279.1"/>
    </source>
</evidence>
<proteinExistence type="predicted"/>
<dbReference type="EMBL" id="JACIDX010000007">
    <property type="protein sequence ID" value="MBB3955279.1"/>
    <property type="molecule type" value="Genomic_DNA"/>
</dbReference>
<dbReference type="RefSeq" id="WP_183625425.1">
    <property type="nucleotide sequence ID" value="NZ_JACIDX010000007.1"/>
</dbReference>
<name>A0A7W6CIH9_9SPHN</name>